<proteinExistence type="predicted"/>
<keyword evidence="1" id="KW-1133">Transmembrane helix</keyword>
<keyword evidence="1" id="KW-0812">Transmembrane</keyword>
<dbReference type="GO" id="GO:0009307">
    <property type="term" value="P:DNA restriction-modification system"/>
    <property type="evidence" value="ECO:0007669"/>
    <property type="project" value="InterPro"/>
</dbReference>
<organism evidence="3 4">
    <name type="scientific">Rhodoferax koreensis</name>
    <dbReference type="NCBI Taxonomy" id="1842727"/>
    <lineage>
        <taxon>Bacteria</taxon>
        <taxon>Pseudomonadati</taxon>
        <taxon>Pseudomonadota</taxon>
        <taxon>Betaproteobacteria</taxon>
        <taxon>Burkholderiales</taxon>
        <taxon>Comamonadaceae</taxon>
        <taxon>Rhodoferax</taxon>
    </lineage>
</organism>
<evidence type="ECO:0000256" key="1">
    <source>
        <dbReference type="SAM" id="Phobius"/>
    </source>
</evidence>
<feature type="domain" description="Restriction endonuclease type IV Mrr" evidence="2">
    <location>
        <begin position="76"/>
        <end position="182"/>
    </location>
</feature>
<evidence type="ECO:0000313" key="4">
    <source>
        <dbReference type="Proteomes" id="UP000186609"/>
    </source>
</evidence>
<protein>
    <recommendedName>
        <fullName evidence="2">Restriction endonuclease type IV Mrr domain-containing protein</fullName>
    </recommendedName>
</protein>
<reference evidence="3 4" key="1">
    <citation type="submission" date="2017-01" db="EMBL/GenBank/DDBJ databases">
        <authorList>
            <person name="Mah S.A."/>
            <person name="Swanson W.J."/>
            <person name="Moy G.W."/>
            <person name="Vacquier V.D."/>
        </authorList>
    </citation>
    <scope>NUCLEOTIDE SEQUENCE [LARGE SCALE GENOMIC DNA]</scope>
    <source>
        <strain evidence="3 4">DCY110</strain>
    </source>
</reference>
<dbReference type="GO" id="GO:0003677">
    <property type="term" value="F:DNA binding"/>
    <property type="evidence" value="ECO:0007669"/>
    <property type="project" value="InterPro"/>
</dbReference>
<keyword evidence="4" id="KW-1185">Reference proteome</keyword>
<dbReference type="EMBL" id="CP019236">
    <property type="protein sequence ID" value="APW40649.1"/>
    <property type="molecule type" value="Genomic_DNA"/>
</dbReference>
<sequence>MAHGSLFAILLRSPWWISLGIAAAIVAAARTSLPSPYFVFGAMGALPFVVICGIAAWRQLTAPSPTRVAATIEKVAAMSWRDFSSAVESAFAADGYAVTRLAGPAADFAVRKDGRTTLVSCKRWKAASVGTEALRDLSAAQQQEDASAGLVISLGALSEAAQRFAKERGIVVMQGAALAQLLRNLPAAAKPAAGGPTRR</sequence>
<dbReference type="SUPFAM" id="SSF52980">
    <property type="entry name" value="Restriction endonuclease-like"/>
    <property type="match status" value="1"/>
</dbReference>
<dbReference type="InterPro" id="IPR052906">
    <property type="entry name" value="Type_IV_Methyl-Rstrct_Enzyme"/>
</dbReference>
<dbReference type="Pfam" id="PF04471">
    <property type="entry name" value="Mrr_cat"/>
    <property type="match status" value="1"/>
</dbReference>
<dbReference type="KEGG" id="rhy:RD110_12295"/>
<dbReference type="PANTHER" id="PTHR30015:SF7">
    <property type="entry name" value="TYPE IV METHYL-DIRECTED RESTRICTION ENZYME ECOKMRR"/>
    <property type="match status" value="1"/>
</dbReference>
<dbReference type="GO" id="GO:0015666">
    <property type="term" value="F:restriction endodeoxyribonuclease activity"/>
    <property type="evidence" value="ECO:0007669"/>
    <property type="project" value="TreeGrafter"/>
</dbReference>
<dbReference type="Proteomes" id="UP000186609">
    <property type="component" value="Chromosome"/>
</dbReference>
<dbReference type="InterPro" id="IPR011856">
    <property type="entry name" value="tRNA_endonuc-like_dom_sf"/>
</dbReference>
<keyword evidence="1" id="KW-0472">Membrane</keyword>
<dbReference type="PANTHER" id="PTHR30015">
    <property type="entry name" value="MRR RESTRICTION SYSTEM PROTEIN"/>
    <property type="match status" value="1"/>
</dbReference>
<evidence type="ECO:0000259" key="2">
    <source>
        <dbReference type="Pfam" id="PF04471"/>
    </source>
</evidence>
<dbReference type="InterPro" id="IPR007560">
    <property type="entry name" value="Restrct_endonuc_IV_Mrr"/>
</dbReference>
<dbReference type="InterPro" id="IPR011335">
    <property type="entry name" value="Restrct_endonuc-II-like"/>
</dbReference>
<feature type="transmembrane region" description="Helical" evidence="1">
    <location>
        <begin position="38"/>
        <end position="57"/>
    </location>
</feature>
<gene>
    <name evidence="3" type="ORF">RD110_12295</name>
</gene>
<accession>A0A1P8K3R7</accession>
<name>A0A1P8K3R7_9BURK</name>
<evidence type="ECO:0000313" key="3">
    <source>
        <dbReference type="EMBL" id="APW40649.1"/>
    </source>
</evidence>
<dbReference type="STRING" id="1842727.RD110_12295"/>
<dbReference type="AlphaFoldDB" id="A0A1P8K3R7"/>
<dbReference type="OrthoDB" id="8776507at2"/>
<dbReference type="Gene3D" id="3.40.1350.10">
    <property type="match status" value="1"/>
</dbReference>